<keyword evidence="2" id="KW-1185">Reference proteome</keyword>
<sequence>MSMAPPCLAAVVEQATIRLPAVEPERGAAPEDDAQRLAWIAAGRAQRLLSHRCRRTAVADAHRVRHPIPPSAADA</sequence>
<proteinExistence type="predicted"/>
<reference evidence="1 2" key="1">
    <citation type="submission" date="2016-08" db="EMBL/GenBank/DDBJ databases">
        <title>Evolution of the type three secretion system and type three effector repertoires in Xanthomonas.</title>
        <authorList>
            <person name="Merda D."/>
            <person name="Briand M."/>
            <person name="Bosis E."/>
            <person name="Rousseau C."/>
            <person name="Portier P."/>
            <person name="Jacques M.-A."/>
            <person name="Fischer-Le Saux M."/>
        </authorList>
    </citation>
    <scope>NUCLEOTIDE SEQUENCE [LARGE SCALE GENOMIC DNA]</scope>
    <source>
        <strain evidence="1 2">CFBP 4691</strain>
    </source>
</reference>
<protein>
    <submittedName>
        <fullName evidence="1">Uncharacterized protein</fullName>
    </submittedName>
</protein>
<evidence type="ECO:0000313" key="1">
    <source>
        <dbReference type="EMBL" id="PPT88490.1"/>
    </source>
</evidence>
<gene>
    <name evidence="1" type="ORF">XthCFBP4691_14115</name>
</gene>
<dbReference type="OrthoDB" id="6006541at2"/>
<dbReference type="RefSeq" id="WP_128420998.1">
    <property type="nucleotide sequence ID" value="NZ_CP049017.1"/>
</dbReference>
<accession>A0A2S6ZD65</accession>
<evidence type="ECO:0000313" key="2">
    <source>
        <dbReference type="Proteomes" id="UP000239898"/>
    </source>
</evidence>
<name>A0A2S6ZD65_9XANT</name>
<organism evidence="1 2">
    <name type="scientific">Xanthomonas theicola</name>
    <dbReference type="NCBI Taxonomy" id="56464"/>
    <lineage>
        <taxon>Bacteria</taxon>
        <taxon>Pseudomonadati</taxon>
        <taxon>Pseudomonadota</taxon>
        <taxon>Gammaproteobacteria</taxon>
        <taxon>Lysobacterales</taxon>
        <taxon>Lysobacteraceae</taxon>
        <taxon>Xanthomonas</taxon>
    </lineage>
</organism>
<dbReference type="Proteomes" id="UP000239898">
    <property type="component" value="Unassembled WGS sequence"/>
</dbReference>
<dbReference type="AlphaFoldDB" id="A0A2S6ZD65"/>
<dbReference type="EMBL" id="MIGX01000075">
    <property type="protein sequence ID" value="PPT88490.1"/>
    <property type="molecule type" value="Genomic_DNA"/>
</dbReference>
<comment type="caution">
    <text evidence="1">The sequence shown here is derived from an EMBL/GenBank/DDBJ whole genome shotgun (WGS) entry which is preliminary data.</text>
</comment>